<dbReference type="AlphaFoldDB" id="A0A1Y2CL52"/>
<dbReference type="PROSITE" id="PS50181">
    <property type="entry name" value="FBOX"/>
    <property type="match status" value="1"/>
</dbReference>
<dbReference type="InterPro" id="IPR001810">
    <property type="entry name" value="F-box_dom"/>
</dbReference>
<dbReference type="SUPFAM" id="SSF81383">
    <property type="entry name" value="F-box domain"/>
    <property type="match status" value="1"/>
</dbReference>
<evidence type="ECO:0000313" key="3">
    <source>
        <dbReference type="Proteomes" id="UP000193642"/>
    </source>
</evidence>
<name>A0A1Y2CL52_9FUNG</name>
<dbReference type="EMBL" id="MCGO01000013">
    <property type="protein sequence ID" value="ORY47730.1"/>
    <property type="molecule type" value="Genomic_DNA"/>
</dbReference>
<dbReference type="Proteomes" id="UP000193642">
    <property type="component" value="Unassembled WGS sequence"/>
</dbReference>
<dbReference type="InterPro" id="IPR036047">
    <property type="entry name" value="F-box-like_dom_sf"/>
</dbReference>
<sequence length="414" mass="46103">MNSPTVAGLPALPSELLIQIFAHLQPCDVTLVLTAVSNVWRQRLLPLAPLFTTQLVLPFDADLAKGNLRRFGRDVKVVLDQCPRASTKNVDKVTALLTAMTWVSEPKDTSYDLEFCLRGEQTFDATMKAVNQSTLSILENFTTLSLSKFLISPVSDIHLTSLAFISQRCSRLKSLSLDSPTRAEQSMSFLKLFPQIEHLSLSHASLGSIPPKIGTFLPQLRSLTLSNIAIKNVGNIRKLDSFPCLRNLHLRNLDARFIEDVDKLVLLFIAATGTTTTLHQFSLSLTDSSTKFLNLSTLGPRLVTWITRQFDPTAPIELTFGKCRVQSDLLIRISKGIREQMTSKLKDVVNTHTASGKRKRNELQIKSGSSINLESESDVKQSETLPRFKIVLERCEIDDVNLAKQVLGEYLAII</sequence>
<proteinExistence type="predicted"/>
<accession>A0A1Y2CL52</accession>
<evidence type="ECO:0000313" key="2">
    <source>
        <dbReference type="EMBL" id="ORY47730.1"/>
    </source>
</evidence>
<comment type="caution">
    <text evidence="2">The sequence shown here is derived from an EMBL/GenBank/DDBJ whole genome shotgun (WGS) entry which is preliminary data.</text>
</comment>
<organism evidence="2 3">
    <name type="scientific">Rhizoclosmatium globosum</name>
    <dbReference type="NCBI Taxonomy" id="329046"/>
    <lineage>
        <taxon>Eukaryota</taxon>
        <taxon>Fungi</taxon>
        <taxon>Fungi incertae sedis</taxon>
        <taxon>Chytridiomycota</taxon>
        <taxon>Chytridiomycota incertae sedis</taxon>
        <taxon>Chytridiomycetes</taxon>
        <taxon>Chytridiales</taxon>
        <taxon>Chytriomycetaceae</taxon>
        <taxon>Rhizoclosmatium</taxon>
    </lineage>
</organism>
<dbReference type="Gene3D" id="3.80.10.10">
    <property type="entry name" value="Ribonuclease Inhibitor"/>
    <property type="match status" value="1"/>
</dbReference>
<protein>
    <recommendedName>
        <fullName evidence="1">F-box domain-containing protein</fullName>
    </recommendedName>
</protein>
<feature type="domain" description="F-box" evidence="1">
    <location>
        <begin position="6"/>
        <end position="54"/>
    </location>
</feature>
<evidence type="ECO:0000259" key="1">
    <source>
        <dbReference type="PROSITE" id="PS50181"/>
    </source>
</evidence>
<dbReference type="InterPro" id="IPR032675">
    <property type="entry name" value="LRR_dom_sf"/>
</dbReference>
<keyword evidence="3" id="KW-1185">Reference proteome</keyword>
<dbReference type="SUPFAM" id="SSF52047">
    <property type="entry name" value="RNI-like"/>
    <property type="match status" value="1"/>
</dbReference>
<gene>
    <name evidence="2" type="ORF">BCR33DRAFT_714805</name>
</gene>
<dbReference type="OrthoDB" id="10620205at2759"/>
<reference evidence="2 3" key="1">
    <citation type="submission" date="2016-07" db="EMBL/GenBank/DDBJ databases">
        <title>Pervasive Adenine N6-methylation of Active Genes in Fungi.</title>
        <authorList>
            <consortium name="DOE Joint Genome Institute"/>
            <person name="Mondo S.J."/>
            <person name="Dannebaum R.O."/>
            <person name="Kuo R.C."/>
            <person name="Labutti K."/>
            <person name="Haridas S."/>
            <person name="Kuo A."/>
            <person name="Salamov A."/>
            <person name="Ahrendt S.R."/>
            <person name="Lipzen A."/>
            <person name="Sullivan W."/>
            <person name="Andreopoulos W.B."/>
            <person name="Clum A."/>
            <person name="Lindquist E."/>
            <person name="Daum C."/>
            <person name="Ramamoorthy G.K."/>
            <person name="Gryganskyi A."/>
            <person name="Culley D."/>
            <person name="Magnuson J.K."/>
            <person name="James T.Y."/>
            <person name="O'Malley M.A."/>
            <person name="Stajich J.E."/>
            <person name="Spatafora J.W."/>
            <person name="Visel A."/>
            <person name="Grigoriev I.V."/>
        </authorList>
    </citation>
    <scope>NUCLEOTIDE SEQUENCE [LARGE SCALE GENOMIC DNA]</scope>
    <source>
        <strain evidence="2 3">JEL800</strain>
    </source>
</reference>